<accession>A0A1H8J7I5</accession>
<dbReference type="InterPro" id="IPR011008">
    <property type="entry name" value="Dimeric_a/b-barrel"/>
</dbReference>
<dbReference type="GO" id="GO:0004497">
    <property type="term" value="F:monooxygenase activity"/>
    <property type="evidence" value="ECO:0007669"/>
    <property type="project" value="UniProtKB-KW"/>
</dbReference>
<dbReference type="AlphaFoldDB" id="A0A1H8J7I5"/>
<dbReference type="STRING" id="933059.SAMN04488103_107153"/>
<organism evidence="2 3">
    <name type="scientific">Gemmobacter aquatilis</name>
    <dbReference type="NCBI Taxonomy" id="933059"/>
    <lineage>
        <taxon>Bacteria</taxon>
        <taxon>Pseudomonadati</taxon>
        <taxon>Pseudomonadota</taxon>
        <taxon>Alphaproteobacteria</taxon>
        <taxon>Rhodobacterales</taxon>
        <taxon>Paracoccaceae</taxon>
        <taxon>Gemmobacter</taxon>
    </lineage>
</organism>
<keyword evidence="2" id="KW-0560">Oxidoreductase</keyword>
<dbReference type="InterPro" id="IPR007138">
    <property type="entry name" value="ABM_dom"/>
</dbReference>
<dbReference type="OrthoDB" id="7066176at2"/>
<name>A0A1H8J7I5_9RHOB</name>
<dbReference type="SUPFAM" id="SSF54909">
    <property type="entry name" value="Dimeric alpha+beta barrel"/>
    <property type="match status" value="1"/>
</dbReference>
<evidence type="ECO:0000313" key="3">
    <source>
        <dbReference type="Proteomes" id="UP000198761"/>
    </source>
</evidence>
<evidence type="ECO:0000313" key="2">
    <source>
        <dbReference type="EMBL" id="SEN76048.1"/>
    </source>
</evidence>
<dbReference type="Proteomes" id="UP000198761">
    <property type="component" value="Unassembled WGS sequence"/>
</dbReference>
<sequence>MTAMNVVHMRVKPGMEEEFVRIHREMTLKDMPGARNFWLVRSGERSFIVVGEWESTTALSGARAAMIANLDRLRPILEDLGGGRGVTEPWSGEVALQLAD</sequence>
<keyword evidence="3" id="KW-1185">Reference proteome</keyword>
<dbReference type="EMBL" id="FOCE01000007">
    <property type="protein sequence ID" value="SEN76048.1"/>
    <property type="molecule type" value="Genomic_DNA"/>
</dbReference>
<dbReference type="RefSeq" id="WP_091302236.1">
    <property type="nucleotide sequence ID" value="NZ_FOCE01000007.1"/>
</dbReference>
<evidence type="ECO:0000259" key="1">
    <source>
        <dbReference type="Pfam" id="PF03992"/>
    </source>
</evidence>
<proteinExistence type="predicted"/>
<keyword evidence="2" id="KW-0503">Monooxygenase</keyword>
<dbReference type="Pfam" id="PF03992">
    <property type="entry name" value="ABM"/>
    <property type="match status" value="1"/>
</dbReference>
<gene>
    <name evidence="2" type="ORF">SAMN04488103_107153</name>
</gene>
<reference evidence="2 3" key="1">
    <citation type="submission" date="2016-10" db="EMBL/GenBank/DDBJ databases">
        <authorList>
            <person name="de Groot N.N."/>
        </authorList>
    </citation>
    <scope>NUCLEOTIDE SEQUENCE [LARGE SCALE GENOMIC DNA]</scope>
    <source>
        <strain evidence="2 3">DSM 3857</strain>
    </source>
</reference>
<protein>
    <submittedName>
        <fullName evidence="2">Antibiotic biosynthesis monooxygenase</fullName>
    </submittedName>
</protein>
<dbReference type="Gene3D" id="3.30.70.100">
    <property type="match status" value="1"/>
</dbReference>
<feature type="domain" description="ABM" evidence="1">
    <location>
        <begin position="4"/>
        <end position="60"/>
    </location>
</feature>